<dbReference type="Gene3D" id="3.40.1190.20">
    <property type="match status" value="1"/>
</dbReference>
<organism evidence="5 6">
    <name type="scientific">Siphonobacter curvatus</name>
    <dbReference type="NCBI Taxonomy" id="2094562"/>
    <lineage>
        <taxon>Bacteria</taxon>
        <taxon>Pseudomonadati</taxon>
        <taxon>Bacteroidota</taxon>
        <taxon>Cytophagia</taxon>
        <taxon>Cytophagales</taxon>
        <taxon>Cytophagaceae</taxon>
        <taxon>Siphonobacter</taxon>
    </lineage>
</organism>
<keyword evidence="3 5" id="KW-0418">Kinase</keyword>
<proteinExistence type="inferred from homology"/>
<protein>
    <submittedName>
        <fullName evidence="5">Carbohydrate kinase</fullName>
    </submittedName>
</protein>
<evidence type="ECO:0000313" key="5">
    <source>
        <dbReference type="EMBL" id="PQA54488.1"/>
    </source>
</evidence>
<comment type="caution">
    <text evidence="5">The sequence shown here is derived from an EMBL/GenBank/DDBJ whole genome shotgun (WGS) entry which is preliminary data.</text>
</comment>
<gene>
    <name evidence="5" type="ORF">C5O19_22330</name>
</gene>
<dbReference type="SUPFAM" id="SSF53613">
    <property type="entry name" value="Ribokinase-like"/>
    <property type="match status" value="1"/>
</dbReference>
<dbReference type="EMBL" id="PTRA01000006">
    <property type="protein sequence ID" value="PQA54488.1"/>
    <property type="molecule type" value="Genomic_DNA"/>
</dbReference>
<dbReference type="InterPro" id="IPR002173">
    <property type="entry name" value="Carboh/pur_kinase_PfkB_CS"/>
</dbReference>
<dbReference type="RefSeq" id="WP_104715612.1">
    <property type="nucleotide sequence ID" value="NZ_PTRA01000006.1"/>
</dbReference>
<keyword evidence="2" id="KW-0808">Transferase</keyword>
<dbReference type="Proteomes" id="UP000239590">
    <property type="component" value="Unassembled WGS sequence"/>
</dbReference>
<feature type="domain" description="Carbohydrate kinase PfkB" evidence="4">
    <location>
        <begin position="22"/>
        <end position="282"/>
    </location>
</feature>
<dbReference type="CDD" id="cd01167">
    <property type="entry name" value="bac_FRK"/>
    <property type="match status" value="1"/>
</dbReference>
<dbReference type="OrthoDB" id="9813569at2"/>
<reference evidence="6" key="1">
    <citation type="submission" date="2018-02" db="EMBL/GenBank/DDBJ databases">
        <title>Genome sequencing of Solimonas sp. HR-BB.</title>
        <authorList>
            <person name="Lee Y."/>
            <person name="Jeon C.O."/>
        </authorList>
    </citation>
    <scope>NUCLEOTIDE SEQUENCE [LARGE SCALE GENOMIC DNA]</scope>
    <source>
        <strain evidence="6">HR-U</strain>
    </source>
</reference>
<dbReference type="PROSITE" id="PS00584">
    <property type="entry name" value="PFKB_KINASES_2"/>
    <property type="match status" value="1"/>
</dbReference>
<dbReference type="InterPro" id="IPR029056">
    <property type="entry name" value="Ribokinase-like"/>
</dbReference>
<dbReference type="InterPro" id="IPR050306">
    <property type="entry name" value="PfkB_Carbo_kinase"/>
</dbReference>
<evidence type="ECO:0000256" key="2">
    <source>
        <dbReference type="ARBA" id="ARBA00022679"/>
    </source>
</evidence>
<comment type="similarity">
    <text evidence="1">Belongs to the carbohydrate kinase PfkB family.</text>
</comment>
<dbReference type="InterPro" id="IPR011611">
    <property type="entry name" value="PfkB_dom"/>
</dbReference>
<dbReference type="PANTHER" id="PTHR43085:SF57">
    <property type="entry name" value="CARBOHYDRATE KINASE PFKB DOMAIN-CONTAINING PROTEIN"/>
    <property type="match status" value="1"/>
</dbReference>
<keyword evidence="6" id="KW-1185">Reference proteome</keyword>
<dbReference type="PANTHER" id="PTHR43085">
    <property type="entry name" value="HEXOKINASE FAMILY MEMBER"/>
    <property type="match status" value="1"/>
</dbReference>
<dbReference type="AlphaFoldDB" id="A0A2S7IGG1"/>
<evidence type="ECO:0000256" key="1">
    <source>
        <dbReference type="ARBA" id="ARBA00010688"/>
    </source>
</evidence>
<evidence type="ECO:0000259" key="4">
    <source>
        <dbReference type="Pfam" id="PF00294"/>
    </source>
</evidence>
<dbReference type="GO" id="GO:0016301">
    <property type="term" value="F:kinase activity"/>
    <property type="evidence" value="ECO:0007669"/>
    <property type="project" value="UniProtKB-KW"/>
</dbReference>
<accession>A0A2S7IGG1</accession>
<dbReference type="Pfam" id="PF00294">
    <property type="entry name" value="PfkB"/>
    <property type="match status" value="1"/>
</dbReference>
<sequence length="296" mass="32963">MNAKLSMVCFGEVLWDILPTGRQAGGAPFNVAVHAHQLGFNAKLISRVGEDELGHELLAFMEEKGIETSSVQRGKTHLTGVVKANVSNRSEVTYQIVQPVAWDYISYDSTVSEWVKEANLFVYGSLGARSARSRETLYQLLEEANCKVFDINLRPPHYTRAIVEHLIEKADIVKMNHHELAEVTSWYEYPGEPETAMRHLAERYDLRTVCVTRGENGACLLHNDLFYENQGVYVEVQDTIGSGDSFLAALLYQLQVNSSIQAALDFACATGSYVATQHGATPILSHTTVESFMQMV</sequence>
<evidence type="ECO:0000313" key="6">
    <source>
        <dbReference type="Proteomes" id="UP000239590"/>
    </source>
</evidence>
<evidence type="ECO:0000256" key="3">
    <source>
        <dbReference type="ARBA" id="ARBA00022777"/>
    </source>
</evidence>
<name>A0A2S7IGG1_9BACT</name>